<feature type="transmembrane region" description="Helical" evidence="8">
    <location>
        <begin position="64"/>
        <end position="84"/>
    </location>
</feature>
<comment type="subcellular location">
    <subcellularLocation>
        <location evidence="1">Membrane</location>
        <topology evidence="1">Multi-pass membrane protein</topology>
    </subcellularLocation>
</comment>
<feature type="transmembrane region" description="Helical" evidence="8">
    <location>
        <begin position="309"/>
        <end position="326"/>
    </location>
</feature>
<dbReference type="PANTHER" id="PTHR31806:SF1">
    <property type="entry name" value="PURINE-CYTOSINE PERMEASE FCY2-RELATED"/>
    <property type="match status" value="1"/>
</dbReference>
<dbReference type="Pfam" id="PF02133">
    <property type="entry name" value="Transp_cyt_pur"/>
    <property type="match status" value="1"/>
</dbReference>
<dbReference type="OrthoDB" id="9809167at2"/>
<feature type="transmembrane region" description="Helical" evidence="8">
    <location>
        <begin position="139"/>
        <end position="157"/>
    </location>
</feature>
<feature type="transmembrane region" description="Helical" evidence="8">
    <location>
        <begin position="280"/>
        <end position="303"/>
    </location>
</feature>
<accession>A0A149TU07</accession>
<evidence type="ECO:0000256" key="6">
    <source>
        <dbReference type="ARBA" id="ARBA00023136"/>
    </source>
</evidence>
<organism evidence="9 10">
    <name type="scientific">Acetobacter senegalensis</name>
    <dbReference type="NCBI Taxonomy" id="446692"/>
    <lineage>
        <taxon>Bacteria</taxon>
        <taxon>Pseudomonadati</taxon>
        <taxon>Pseudomonadota</taxon>
        <taxon>Alphaproteobacteria</taxon>
        <taxon>Acetobacterales</taxon>
        <taxon>Acetobacteraceae</taxon>
        <taxon>Acetobacter</taxon>
    </lineage>
</organism>
<keyword evidence="3 7" id="KW-0813">Transport</keyword>
<keyword evidence="5 8" id="KW-1133">Transmembrane helix</keyword>
<evidence type="ECO:0000256" key="7">
    <source>
        <dbReference type="PIRNR" id="PIRNR002744"/>
    </source>
</evidence>
<evidence type="ECO:0000256" key="8">
    <source>
        <dbReference type="SAM" id="Phobius"/>
    </source>
</evidence>
<dbReference type="GO" id="GO:0022857">
    <property type="term" value="F:transmembrane transporter activity"/>
    <property type="evidence" value="ECO:0007669"/>
    <property type="project" value="InterPro"/>
</dbReference>
<feature type="transmembrane region" description="Helical" evidence="8">
    <location>
        <begin position="445"/>
        <end position="461"/>
    </location>
</feature>
<dbReference type="EMBL" id="LHZU01000148">
    <property type="protein sequence ID" value="KXV56648.1"/>
    <property type="molecule type" value="Genomic_DNA"/>
</dbReference>
<dbReference type="GO" id="GO:0005886">
    <property type="term" value="C:plasma membrane"/>
    <property type="evidence" value="ECO:0007669"/>
    <property type="project" value="TreeGrafter"/>
</dbReference>
<dbReference type="Gene3D" id="1.10.4160.10">
    <property type="entry name" value="Hydantoin permease"/>
    <property type="match status" value="1"/>
</dbReference>
<evidence type="ECO:0000313" key="9">
    <source>
        <dbReference type="EMBL" id="KXV56648.1"/>
    </source>
</evidence>
<gene>
    <name evidence="9" type="ORF">AD948_17430</name>
</gene>
<dbReference type="AlphaFoldDB" id="A0A149TU07"/>
<proteinExistence type="inferred from homology"/>
<dbReference type="InterPro" id="IPR026030">
    <property type="entry name" value="Pur-cyt_permease_Fcy2/21/22"/>
</dbReference>
<comment type="similarity">
    <text evidence="2 7">Belongs to the purine-cytosine permease (2.A.39) family.</text>
</comment>
<reference evidence="9 10" key="1">
    <citation type="submission" date="2015-06" db="EMBL/GenBank/DDBJ databases">
        <title>Improved classification and identification of acetic acid bacteria using matrix-assisted laser desorption/ionization time-of-flight mass spectrometry; Gluconobacter nephelii and Gluconobacter uchimurae are later heterotypic synonyms of Gluconobacter japonicus and Gluconobacter oxydans, respectively.</title>
        <authorList>
            <person name="Li L."/>
            <person name="Cleenwerck I."/>
            <person name="De Vuyst L."/>
            <person name="Vandamme P."/>
        </authorList>
    </citation>
    <scope>NUCLEOTIDE SEQUENCE [LARGE SCALE GENOMIC DNA]</scope>
    <source>
        <strain evidence="9 10">LMG 23690</strain>
    </source>
</reference>
<evidence type="ECO:0000313" key="10">
    <source>
        <dbReference type="Proteomes" id="UP000075360"/>
    </source>
</evidence>
<dbReference type="RefSeq" id="WP_061473030.1">
    <property type="nucleotide sequence ID" value="NZ_LHZU01000148.1"/>
</dbReference>
<dbReference type="Proteomes" id="UP000075360">
    <property type="component" value="Unassembled WGS sequence"/>
</dbReference>
<sequence>MPTPQDPPAKNFVEKGSIYPIPETARFGTSRDLFTIWFGGNLMILTISTGALTTGVFHLSLPVALLTLVLGNLIGGLFMALHAAQGPILGVPQMVQARGQFGTVGAAIITLLLIFMYVGFTASNIILGGETFNFIVPTLNRSTSLLIVAFFCLLPALGGYYCLHLAGKLSTFLGITALTTCIILLVKDPEIYKIIVNGSPHSTNSLSNVVGAFSIIALWQIAFAPYVSDYSRYLPATKQGVKNAFWATYGGSCLGAFFPMTIGMLLGFEANSAGALVGSLYTHLSSSSTLAATLVLCSLILGMAGPTAMNIYCGALAALSIFQTFFSSYNFGRRSRLLTTLALFILACWCVFFMTNDFLHRYIDFLDILMMIMIPWTAINLVDYYLIHHAKYDVNAFFKKDGGIYGRINKIAFLCFFLSLILQFPFLVTPAYVGPIACHLHSIDISWLIGLGTTSTLYYIVSKKIR</sequence>
<dbReference type="PANTHER" id="PTHR31806">
    <property type="entry name" value="PURINE-CYTOSINE PERMEASE FCY2-RELATED"/>
    <property type="match status" value="1"/>
</dbReference>
<evidence type="ECO:0000256" key="3">
    <source>
        <dbReference type="ARBA" id="ARBA00022448"/>
    </source>
</evidence>
<feature type="transmembrane region" description="Helical" evidence="8">
    <location>
        <begin position="36"/>
        <end position="57"/>
    </location>
</feature>
<feature type="transmembrane region" description="Helical" evidence="8">
    <location>
        <begin position="206"/>
        <end position="226"/>
    </location>
</feature>
<keyword evidence="6 7" id="KW-0472">Membrane</keyword>
<dbReference type="PIRSF" id="PIRSF002744">
    <property type="entry name" value="Pur-cyt_permease"/>
    <property type="match status" value="1"/>
</dbReference>
<feature type="transmembrane region" description="Helical" evidence="8">
    <location>
        <begin position="246"/>
        <end position="268"/>
    </location>
</feature>
<protein>
    <recommendedName>
        <fullName evidence="11">Cytosine permease</fullName>
    </recommendedName>
</protein>
<name>A0A149TU07_9PROT</name>
<evidence type="ECO:0008006" key="11">
    <source>
        <dbReference type="Google" id="ProtNLM"/>
    </source>
</evidence>
<dbReference type="PATRIC" id="fig|446692.4.peg.1400"/>
<feature type="transmembrane region" description="Helical" evidence="8">
    <location>
        <begin position="368"/>
        <end position="387"/>
    </location>
</feature>
<evidence type="ECO:0000256" key="5">
    <source>
        <dbReference type="ARBA" id="ARBA00022989"/>
    </source>
</evidence>
<evidence type="ECO:0000256" key="4">
    <source>
        <dbReference type="ARBA" id="ARBA00022692"/>
    </source>
</evidence>
<comment type="caution">
    <text evidence="9">The sequence shown here is derived from an EMBL/GenBank/DDBJ whole genome shotgun (WGS) entry which is preliminary data.</text>
</comment>
<feature type="transmembrane region" description="Helical" evidence="8">
    <location>
        <begin position="338"/>
        <end position="356"/>
    </location>
</feature>
<feature type="transmembrane region" description="Helical" evidence="8">
    <location>
        <begin position="104"/>
        <end position="127"/>
    </location>
</feature>
<keyword evidence="4 8" id="KW-0812">Transmembrane</keyword>
<feature type="transmembrane region" description="Helical" evidence="8">
    <location>
        <begin position="408"/>
        <end position="433"/>
    </location>
</feature>
<evidence type="ECO:0000256" key="1">
    <source>
        <dbReference type="ARBA" id="ARBA00004141"/>
    </source>
</evidence>
<evidence type="ECO:0000256" key="2">
    <source>
        <dbReference type="ARBA" id="ARBA00008974"/>
    </source>
</evidence>
<feature type="transmembrane region" description="Helical" evidence="8">
    <location>
        <begin position="169"/>
        <end position="186"/>
    </location>
</feature>
<dbReference type="InterPro" id="IPR001248">
    <property type="entry name" value="Pur-cyt_permease"/>
</dbReference>